<name>A0ACB7PBD9_9PEZI</name>
<organism evidence="1 2">
    <name type="scientific">Chaetomium tenue</name>
    <dbReference type="NCBI Taxonomy" id="1854479"/>
    <lineage>
        <taxon>Eukaryota</taxon>
        <taxon>Fungi</taxon>
        <taxon>Dikarya</taxon>
        <taxon>Ascomycota</taxon>
        <taxon>Pezizomycotina</taxon>
        <taxon>Sordariomycetes</taxon>
        <taxon>Sordariomycetidae</taxon>
        <taxon>Sordariales</taxon>
        <taxon>Chaetomiaceae</taxon>
        <taxon>Chaetomium</taxon>
    </lineage>
</organism>
<sequence length="214" mass="23610">MGLTTLLRGFKVPIPILDRFLTAHNVRPTEHNPPHLFRGLGGLSAATQNVDPQSALLRARLAAAAANPDLDPGDRDSVRLFVPHRRGQDPSAYGYVAYAFVMVFGQRHVDLDVELPEQAPSGFAALRREVLGFVAEGEEDLLKAAGMQEPRAESRFFVVVTDGRELPLERPFVRESDLRCQQCAVGFETLPALHIHKSELHGVDMMSNPLPDDL</sequence>
<dbReference type="Proteomes" id="UP000724584">
    <property type="component" value="Unassembled WGS sequence"/>
</dbReference>
<comment type="caution">
    <text evidence="1">The sequence shown here is derived from an EMBL/GenBank/DDBJ whole genome shotgun (WGS) entry which is preliminary data.</text>
</comment>
<gene>
    <name evidence="1" type="ORF">F5144DRAFT_244041</name>
</gene>
<dbReference type="EMBL" id="JAGIZQ010000004">
    <property type="protein sequence ID" value="KAH6632151.1"/>
    <property type="molecule type" value="Genomic_DNA"/>
</dbReference>
<evidence type="ECO:0000313" key="2">
    <source>
        <dbReference type="Proteomes" id="UP000724584"/>
    </source>
</evidence>
<protein>
    <submittedName>
        <fullName evidence="1">Uncharacterized protein</fullName>
    </submittedName>
</protein>
<reference evidence="1 2" key="1">
    <citation type="journal article" date="2021" name="Nat. Commun.">
        <title>Genetic determinants of endophytism in the Arabidopsis root mycobiome.</title>
        <authorList>
            <person name="Mesny F."/>
            <person name="Miyauchi S."/>
            <person name="Thiergart T."/>
            <person name="Pickel B."/>
            <person name="Atanasova L."/>
            <person name="Karlsson M."/>
            <person name="Huettel B."/>
            <person name="Barry K.W."/>
            <person name="Haridas S."/>
            <person name="Chen C."/>
            <person name="Bauer D."/>
            <person name="Andreopoulos W."/>
            <person name="Pangilinan J."/>
            <person name="LaButti K."/>
            <person name="Riley R."/>
            <person name="Lipzen A."/>
            <person name="Clum A."/>
            <person name="Drula E."/>
            <person name="Henrissat B."/>
            <person name="Kohler A."/>
            <person name="Grigoriev I.V."/>
            <person name="Martin F.M."/>
            <person name="Hacquard S."/>
        </authorList>
    </citation>
    <scope>NUCLEOTIDE SEQUENCE [LARGE SCALE GENOMIC DNA]</scope>
    <source>
        <strain evidence="1 2">MPI-SDFR-AT-0079</strain>
    </source>
</reference>
<accession>A0ACB7PBD9</accession>
<proteinExistence type="predicted"/>
<evidence type="ECO:0000313" key="1">
    <source>
        <dbReference type="EMBL" id="KAH6632151.1"/>
    </source>
</evidence>
<keyword evidence="2" id="KW-1185">Reference proteome</keyword>